<keyword evidence="1" id="KW-0472">Membrane</keyword>
<keyword evidence="4" id="KW-1185">Reference proteome</keyword>
<dbReference type="InterPro" id="IPR011642">
    <property type="entry name" value="Gate_dom"/>
</dbReference>
<feature type="domain" description="Nucleoside transporter/FeoB GTPase Gate" evidence="2">
    <location>
        <begin position="254"/>
        <end position="344"/>
    </location>
</feature>
<sequence length="381" mass="41106">MDTKSNWKKTVGGYIWLAILIAYFSGIFSKSEGILSIFNFQTLIGSFGTIGDASRAGIIGEGGFGASDAVFQSVNMLPAIMVVLAILELADNYGGLIAAQKLLAPVLKILMGVSGKSTSVIITNWQSSDASAVTAAELYNDNQITSRERDILATYCFVAAATIGVYYSNGSILFPYITVDAGVGLAVIMIMKIIAANFMRLYNFIFEKNQPAFVTKSSSEQIQSATQEPQQNKSNGFINIFLNGCQRGLKMWALNILPGTVLGFVIMQVLQVSGILNILSIIFTPLMKPLQLPGEAISAWITAFLSLPGGCAALITLNAQGLLTTRQITIMLPMLFCVAGQIPYIGRILTVFKVKEKKYPVVFCISIIVSILSGIIMNMII</sequence>
<dbReference type="NCBIfam" id="NF007811">
    <property type="entry name" value="PRK10519.1"/>
    <property type="match status" value="1"/>
</dbReference>
<evidence type="ECO:0000313" key="4">
    <source>
        <dbReference type="Proteomes" id="UP000601171"/>
    </source>
</evidence>
<feature type="transmembrane region" description="Helical" evidence="1">
    <location>
        <begin position="329"/>
        <end position="347"/>
    </location>
</feature>
<dbReference type="RefSeq" id="WP_262430739.1">
    <property type="nucleotide sequence ID" value="NZ_JACRTG010000033.1"/>
</dbReference>
<dbReference type="EMBL" id="JACRTG010000033">
    <property type="protein sequence ID" value="MBC8589274.1"/>
    <property type="molecule type" value="Genomic_DNA"/>
</dbReference>
<feature type="transmembrane region" description="Helical" evidence="1">
    <location>
        <begin position="173"/>
        <end position="195"/>
    </location>
</feature>
<evidence type="ECO:0000313" key="3">
    <source>
        <dbReference type="EMBL" id="MBC8589274.1"/>
    </source>
</evidence>
<gene>
    <name evidence="3" type="ORF">H8707_13720</name>
</gene>
<feature type="transmembrane region" description="Helical" evidence="1">
    <location>
        <begin position="256"/>
        <end position="284"/>
    </location>
</feature>
<reference evidence="3" key="1">
    <citation type="submission" date="2020-08" db="EMBL/GenBank/DDBJ databases">
        <title>Genome public.</title>
        <authorList>
            <person name="Liu C."/>
            <person name="Sun Q."/>
        </authorList>
    </citation>
    <scope>NUCLEOTIDE SEQUENCE</scope>
    <source>
        <strain evidence="3">BX21</strain>
    </source>
</reference>
<name>A0A926IKP2_9FIRM</name>
<feature type="transmembrane region" description="Helical" evidence="1">
    <location>
        <begin position="12"/>
        <end position="29"/>
    </location>
</feature>
<keyword evidence="1" id="KW-0812">Transmembrane</keyword>
<feature type="transmembrane region" description="Helical" evidence="1">
    <location>
        <begin position="296"/>
        <end position="317"/>
    </location>
</feature>
<protein>
    <recommendedName>
        <fullName evidence="2">Nucleoside transporter/FeoB GTPase Gate domain-containing protein</fullName>
    </recommendedName>
</protein>
<dbReference type="AlphaFoldDB" id="A0A926IKP2"/>
<feature type="transmembrane region" description="Helical" evidence="1">
    <location>
        <begin position="151"/>
        <end position="167"/>
    </location>
</feature>
<accession>A0A926IKP2</accession>
<organism evidence="3 4">
    <name type="scientific">Paratissierella segnis</name>
    <dbReference type="NCBI Taxonomy" id="2763679"/>
    <lineage>
        <taxon>Bacteria</taxon>
        <taxon>Bacillati</taxon>
        <taxon>Bacillota</taxon>
        <taxon>Tissierellia</taxon>
        <taxon>Tissierellales</taxon>
        <taxon>Tissierellaceae</taxon>
        <taxon>Paratissierella</taxon>
    </lineage>
</organism>
<comment type="caution">
    <text evidence="3">The sequence shown here is derived from an EMBL/GenBank/DDBJ whole genome shotgun (WGS) entry which is preliminary data.</text>
</comment>
<evidence type="ECO:0000259" key="2">
    <source>
        <dbReference type="Pfam" id="PF07670"/>
    </source>
</evidence>
<feature type="domain" description="Nucleoside transporter/FeoB GTPase Gate" evidence="2">
    <location>
        <begin position="74"/>
        <end position="167"/>
    </location>
</feature>
<keyword evidence="1" id="KW-1133">Transmembrane helix</keyword>
<feature type="transmembrane region" description="Helical" evidence="1">
    <location>
        <begin position="359"/>
        <end position="380"/>
    </location>
</feature>
<dbReference type="Pfam" id="PF07670">
    <property type="entry name" value="Gate"/>
    <property type="match status" value="2"/>
</dbReference>
<evidence type="ECO:0000256" key="1">
    <source>
        <dbReference type="SAM" id="Phobius"/>
    </source>
</evidence>
<proteinExistence type="predicted"/>
<dbReference type="Proteomes" id="UP000601171">
    <property type="component" value="Unassembled WGS sequence"/>
</dbReference>